<accession>A0A0F4ISH1</accession>
<dbReference type="Proteomes" id="UP000033551">
    <property type="component" value="Unassembled WGS sequence"/>
</dbReference>
<sequence length="107" mass="11965">MAVGAALQELVRLVRGQALLGHDHALGPLEDRRHRGPRLQVLDLGAQPGHHLGQGQRLRCCAPSRRQCLVLHTSRMPLPRVPGGRRRGPWFPDWPDSARGRGQRGRR</sequence>
<evidence type="ECO:0000313" key="3">
    <source>
        <dbReference type="Proteomes" id="UP000033551"/>
    </source>
</evidence>
<dbReference type="AlphaFoldDB" id="A0A0F4ISH1"/>
<name>A0A0F4ISH1_9ACTN</name>
<proteinExistence type="predicted"/>
<protein>
    <submittedName>
        <fullName evidence="2">Uncharacterized protein</fullName>
    </submittedName>
</protein>
<evidence type="ECO:0000313" key="2">
    <source>
        <dbReference type="EMBL" id="KJY24604.1"/>
    </source>
</evidence>
<dbReference type="EMBL" id="JZWV01001196">
    <property type="protein sequence ID" value="KJY24604.1"/>
    <property type="molecule type" value="Genomic_DNA"/>
</dbReference>
<reference evidence="2 3" key="1">
    <citation type="submission" date="2015-02" db="EMBL/GenBank/DDBJ databases">
        <authorList>
            <person name="Ju K.-S."/>
            <person name="Doroghazi J.R."/>
            <person name="Metcalf W."/>
        </authorList>
    </citation>
    <scope>NUCLEOTIDE SEQUENCE [LARGE SCALE GENOMIC DNA]</scope>
    <source>
        <strain evidence="2 3">NRRL ISP-5550</strain>
    </source>
</reference>
<evidence type="ECO:0000256" key="1">
    <source>
        <dbReference type="SAM" id="MobiDB-lite"/>
    </source>
</evidence>
<comment type="caution">
    <text evidence="2">The sequence shown here is derived from an EMBL/GenBank/DDBJ whole genome shotgun (WGS) entry which is preliminary data.</text>
</comment>
<gene>
    <name evidence="2" type="ORF">VR44_34890</name>
</gene>
<organism evidence="2 3">
    <name type="scientific">Streptomyces katrae</name>
    <dbReference type="NCBI Taxonomy" id="68223"/>
    <lineage>
        <taxon>Bacteria</taxon>
        <taxon>Bacillati</taxon>
        <taxon>Actinomycetota</taxon>
        <taxon>Actinomycetes</taxon>
        <taxon>Kitasatosporales</taxon>
        <taxon>Streptomycetaceae</taxon>
        <taxon>Streptomyces</taxon>
    </lineage>
</organism>
<feature type="region of interest" description="Disordered" evidence="1">
    <location>
        <begin position="76"/>
        <end position="107"/>
    </location>
</feature>
<keyword evidence="3" id="KW-1185">Reference proteome</keyword>